<reference evidence="7" key="2">
    <citation type="submission" date="2020-11" db="EMBL/GenBank/DDBJ databases">
        <title>Whole genome sequencing of Colletotrichum sp.</title>
        <authorList>
            <person name="Li H."/>
        </authorList>
    </citation>
    <scope>NUCLEOTIDE SEQUENCE</scope>
    <source>
        <strain evidence="7">CkLH20</strain>
    </source>
</reference>
<organism evidence="7 8">
    <name type="scientific">Colletotrichum karsti</name>
    <dbReference type="NCBI Taxonomy" id="1095194"/>
    <lineage>
        <taxon>Eukaryota</taxon>
        <taxon>Fungi</taxon>
        <taxon>Dikarya</taxon>
        <taxon>Ascomycota</taxon>
        <taxon>Pezizomycotina</taxon>
        <taxon>Sordariomycetes</taxon>
        <taxon>Hypocreomycetidae</taxon>
        <taxon>Glomerellales</taxon>
        <taxon>Glomerellaceae</taxon>
        <taxon>Colletotrichum</taxon>
        <taxon>Colletotrichum boninense species complex</taxon>
    </lineage>
</organism>
<dbReference type="RefSeq" id="XP_038750712.1">
    <property type="nucleotide sequence ID" value="XM_038884120.1"/>
</dbReference>
<dbReference type="GO" id="GO:0071944">
    <property type="term" value="C:cell periphery"/>
    <property type="evidence" value="ECO:0007669"/>
    <property type="project" value="UniProtKB-ARBA"/>
</dbReference>
<evidence type="ECO:0000256" key="4">
    <source>
        <dbReference type="ARBA" id="ARBA00023136"/>
    </source>
</evidence>
<evidence type="ECO:0000313" key="8">
    <source>
        <dbReference type="Proteomes" id="UP000781932"/>
    </source>
</evidence>
<feature type="region of interest" description="Disordered" evidence="5">
    <location>
        <begin position="417"/>
        <end position="440"/>
    </location>
</feature>
<comment type="subcellular location">
    <subcellularLocation>
        <location evidence="1">Membrane</location>
        <topology evidence="1">Single-pass membrane protein</topology>
    </subcellularLocation>
</comment>
<proteinExistence type="predicted"/>
<dbReference type="PANTHER" id="PTHR15549:SF27">
    <property type="entry name" value="CHITIN-BINDING TYPE-1 DOMAIN-CONTAINING PROTEIN"/>
    <property type="match status" value="1"/>
</dbReference>
<evidence type="ECO:0000256" key="3">
    <source>
        <dbReference type="ARBA" id="ARBA00022989"/>
    </source>
</evidence>
<dbReference type="GeneID" id="62157194"/>
<feature type="compositionally biased region" description="Low complexity" evidence="5">
    <location>
        <begin position="425"/>
        <end position="440"/>
    </location>
</feature>
<dbReference type="PANTHER" id="PTHR15549">
    <property type="entry name" value="PAIRED IMMUNOGLOBULIN-LIKE TYPE 2 RECEPTOR"/>
    <property type="match status" value="1"/>
</dbReference>
<keyword evidence="4 6" id="KW-0472">Membrane</keyword>
<dbReference type="AlphaFoldDB" id="A0A9P6LQ60"/>
<keyword evidence="3 6" id="KW-1133">Transmembrane helix</keyword>
<keyword evidence="2 6" id="KW-0812">Transmembrane</keyword>
<feature type="region of interest" description="Disordered" evidence="5">
    <location>
        <begin position="475"/>
        <end position="497"/>
    </location>
</feature>
<dbReference type="GO" id="GO:0016020">
    <property type="term" value="C:membrane"/>
    <property type="evidence" value="ECO:0007669"/>
    <property type="project" value="UniProtKB-SubCell"/>
</dbReference>
<dbReference type="EMBL" id="JAATWM020000003">
    <property type="protein sequence ID" value="KAF9881251.1"/>
    <property type="molecule type" value="Genomic_DNA"/>
</dbReference>
<dbReference type="InterPro" id="IPR011043">
    <property type="entry name" value="Gal_Oxase/kelch_b-propeller"/>
</dbReference>
<dbReference type="InterPro" id="IPR015915">
    <property type="entry name" value="Kelch-typ_b-propeller"/>
</dbReference>
<dbReference type="Proteomes" id="UP000781932">
    <property type="component" value="Unassembled WGS sequence"/>
</dbReference>
<protein>
    <submittedName>
        <fullName evidence="7">Kelch repeat protein</fullName>
    </submittedName>
</protein>
<evidence type="ECO:0000256" key="6">
    <source>
        <dbReference type="SAM" id="Phobius"/>
    </source>
</evidence>
<keyword evidence="8" id="KW-1185">Reference proteome</keyword>
<evidence type="ECO:0000256" key="5">
    <source>
        <dbReference type="SAM" id="MobiDB-lite"/>
    </source>
</evidence>
<dbReference type="OrthoDB" id="540004at2759"/>
<feature type="region of interest" description="Disordered" evidence="5">
    <location>
        <begin position="511"/>
        <end position="534"/>
    </location>
</feature>
<evidence type="ECO:0000256" key="2">
    <source>
        <dbReference type="ARBA" id="ARBA00022692"/>
    </source>
</evidence>
<reference evidence="7" key="1">
    <citation type="submission" date="2020-03" db="EMBL/GenBank/DDBJ databases">
        <authorList>
            <person name="He L."/>
        </authorList>
    </citation>
    <scope>NUCLEOTIDE SEQUENCE</scope>
    <source>
        <strain evidence="7">CkLH20</strain>
    </source>
</reference>
<gene>
    <name evidence="7" type="ORF">CkaCkLH20_01401</name>
</gene>
<dbReference type="Gene3D" id="2.120.10.80">
    <property type="entry name" value="Kelch-type beta propeller"/>
    <property type="match status" value="1"/>
</dbReference>
<dbReference type="InterPro" id="IPR051694">
    <property type="entry name" value="Immunoregulatory_rcpt-like"/>
</dbReference>
<dbReference type="Gene3D" id="1.20.5.510">
    <property type="entry name" value="Single helix bin"/>
    <property type="match status" value="1"/>
</dbReference>
<comment type="caution">
    <text evidence="7">The sequence shown here is derived from an EMBL/GenBank/DDBJ whole genome shotgun (WGS) entry which is preliminary data.</text>
</comment>
<dbReference type="SUPFAM" id="SSF50965">
    <property type="entry name" value="Galactose oxidase, central domain"/>
    <property type="match status" value="1"/>
</dbReference>
<evidence type="ECO:0000313" key="7">
    <source>
        <dbReference type="EMBL" id="KAF9881251.1"/>
    </source>
</evidence>
<sequence length="534" mass="57834">MPLQPPISCGDRAAPVSIVLGDFVYIDGGLIADGQNSSGNFPYRAVNSTLSISLKDSWTNSTVDVKTIFKESQRSQMNSQGIWRDPTSKIFYVWGGDISFNQKGPPEFLWTFTGDGDGGGSWSREVSNPTDLTGFVRTREAAFAQSADTAYYLGGFAGFYSESAIEFRNRTMPVPGMLTIDMKTRSFKNISTTPNRFGTFGTFKGGAMQFVPFGSEGLLLVLGGWEAPVTTNDPGEWFPMDFNNLTIYDPKTDKWHTQRTQGEVPSPREKFCAVGVAGPNNTYDIFLYGGRYAVQKGTPTDEVYVLSLPGFVFFKASSELSTKRAGHACVGVGRRQVLSIGGLDEGGTNFQSWLMKDPWALGLGVFDMTQMRWTDGYDSKAASYEAPDVVKQWYDGGNLASVKWSNDEVRELFAQTASNAPTNAPGTSPSSSSSPGGSDSKPVGAIAGGVVGGVVGLALIVGLVLFFLRRKKRRHAAVSQNEPPAPMKHASDATADTAPQTHEVHADYYNPIELPESQGPPRYAPVPTRHEMAG</sequence>
<name>A0A9P6LQ60_9PEZI</name>
<evidence type="ECO:0000256" key="1">
    <source>
        <dbReference type="ARBA" id="ARBA00004167"/>
    </source>
</evidence>
<feature type="transmembrane region" description="Helical" evidence="6">
    <location>
        <begin position="443"/>
        <end position="468"/>
    </location>
</feature>
<accession>A0A9P6LQ60</accession>